<dbReference type="Proteomes" id="UP000186303">
    <property type="component" value="Chromosome 6"/>
</dbReference>
<dbReference type="Gene3D" id="1.10.555.10">
    <property type="entry name" value="Rho GTPase activation protein"/>
    <property type="match status" value="1"/>
</dbReference>
<evidence type="ECO:0000259" key="3">
    <source>
        <dbReference type="PROSITE" id="PS50238"/>
    </source>
</evidence>
<dbReference type="VEuPathDB" id="FungiDB:MSYG_3870"/>
<feature type="region of interest" description="Disordered" evidence="2">
    <location>
        <begin position="528"/>
        <end position="604"/>
    </location>
</feature>
<dbReference type="PANTHER" id="PTHR15228:SF25">
    <property type="entry name" value="F-BAR DOMAIN-CONTAINING PROTEIN"/>
    <property type="match status" value="1"/>
</dbReference>
<evidence type="ECO:0000256" key="2">
    <source>
        <dbReference type="SAM" id="MobiDB-lite"/>
    </source>
</evidence>
<dbReference type="GO" id="GO:0060237">
    <property type="term" value="P:regulation of fungal-type cell wall organization"/>
    <property type="evidence" value="ECO:0007669"/>
    <property type="project" value="TreeGrafter"/>
</dbReference>
<dbReference type="PROSITE" id="PS50238">
    <property type="entry name" value="RHOGAP"/>
    <property type="match status" value="1"/>
</dbReference>
<dbReference type="OrthoDB" id="3196451at2759"/>
<dbReference type="EMBL" id="LT671826">
    <property type="protein sequence ID" value="SHO79521.1"/>
    <property type="molecule type" value="Genomic_DNA"/>
</dbReference>
<dbReference type="InterPro" id="IPR008936">
    <property type="entry name" value="Rho_GTPase_activation_prot"/>
</dbReference>
<dbReference type="Pfam" id="PF00620">
    <property type="entry name" value="RhoGAP"/>
    <property type="match status" value="1"/>
</dbReference>
<organism evidence="4 5">
    <name type="scientific">Malassezia sympodialis (strain ATCC 42132)</name>
    <name type="common">Atopic eczema-associated yeast</name>
    <dbReference type="NCBI Taxonomy" id="1230383"/>
    <lineage>
        <taxon>Eukaryota</taxon>
        <taxon>Fungi</taxon>
        <taxon>Dikarya</taxon>
        <taxon>Basidiomycota</taxon>
        <taxon>Ustilaginomycotina</taxon>
        <taxon>Malasseziomycetes</taxon>
        <taxon>Malasseziales</taxon>
        <taxon>Malasseziaceae</taxon>
        <taxon>Malassezia</taxon>
    </lineage>
</organism>
<dbReference type="InterPro" id="IPR000198">
    <property type="entry name" value="RhoGAP_dom"/>
</dbReference>
<dbReference type="PANTHER" id="PTHR15228">
    <property type="entry name" value="SPERMATHECAL PHYSIOLOGY VARIANT"/>
    <property type="match status" value="1"/>
</dbReference>
<keyword evidence="5" id="KW-1185">Reference proteome</keyword>
<accession>A0A1M8AAQ4</accession>
<keyword evidence="1" id="KW-0343">GTPase activation</keyword>
<dbReference type="AlphaFoldDB" id="A0A1M8AAQ4"/>
<evidence type="ECO:0000313" key="5">
    <source>
        <dbReference type="Proteomes" id="UP000186303"/>
    </source>
</evidence>
<gene>
    <name evidence="4" type="ORF">MSYG_3870</name>
</gene>
<sequence length="624" mass="68743">MASPRADDASSNSGGFKTWWPSLGTRAISPQRPEFSLNSPSSGSIFGQPLHHVLKCSSVPIRLADVNGEPYIWGYIPAVVAKTGLYLKQHGLNVEGVFRVGGSEKRVRELQDIFDTPPNYGKIIDWSPYTVHDAAGLLRRYLTQMPEPIIPRSMSRKFCRVMTKRDLEEGSKIEQYRRLIISIPQASQYLLLYILDLLAVVENNSDKNKMTAQNLAIVFQPSILSHPHLGSKDEHLAAVEVIEFLIEHQDHFVLALSKPPPKDVPPEDLTTQIPPEIEDYVIVPSDSDEEVSEYQVHLGGGSLLAKPQTSYQLFGKLERKKRMDRLPTTPTEEEPRNFNFTVGHGTPPHRPGHSSPLFTSTFFRRRSNSHTYGGMDDHRLSLAADAPKNQEFRASKPTRHPSIRVSPPTSTLKPERSVSSNGVDEMEPKHPYTYFLSPVRSDECLVTGASKPDFSGTPGASKRSRATASRPPLTKSHSAKHSSRYSNSSSEFVQPPKSLPPHEAHLSPALPLGNIQLYSTISPAISMDRQSASSQSSVMDALGPVMPSSKSESSVPHPHGSPVQKTLGFMPKEDTSPDVSSDSKVSLGQPARLSDDTNPGSIHDDLNMKFAKVVLTLSTPKSLP</sequence>
<dbReference type="SMART" id="SM00324">
    <property type="entry name" value="RhoGAP"/>
    <property type="match status" value="1"/>
</dbReference>
<dbReference type="InterPro" id="IPR051025">
    <property type="entry name" value="RhoGAP"/>
</dbReference>
<reference evidence="5" key="1">
    <citation type="journal article" date="2017" name="Nucleic Acids Res.">
        <title>Proteogenomics produces comprehensive and highly accurate protein-coding gene annotation in a complete genome assembly of Malassezia sympodialis.</title>
        <authorList>
            <person name="Zhu Y."/>
            <person name="Engstroem P.G."/>
            <person name="Tellgren-Roth C."/>
            <person name="Baudo C.D."/>
            <person name="Kennell J.C."/>
            <person name="Sun S."/>
            <person name="Billmyre R.B."/>
            <person name="Schroeder M.S."/>
            <person name="Andersson A."/>
            <person name="Holm T."/>
            <person name="Sigurgeirsson B."/>
            <person name="Wu G."/>
            <person name="Sankaranarayanan S.R."/>
            <person name="Siddharthan R."/>
            <person name="Sanyal K."/>
            <person name="Lundeberg J."/>
            <person name="Nystedt B."/>
            <person name="Boekhout T."/>
            <person name="Dawson T.L. Jr."/>
            <person name="Heitman J."/>
            <person name="Scheynius A."/>
            <person name="Lehtioe J."/>
        </authorList>
    </citation>
    <scope>NUCLEOTIDE SEQUENCE [LARGE SCALE GENOMIC DNA]</scope>
    <source>
        <strain evidence="5">ATCC 42132</strain>
    </source>
</reference>
<evidence type="ECO:0000313" key="4">
    <source>
        <dbReference type="EMBL" id="SHO79521.1"/>
    </source>
</evidence>
<feature type="domain" description="Rho-GAP" evidence="3">
    <location>
        <begin position="61"/>
        <end position="253"/>
    </location>
</feature>
<feature type="region of interest" description="Disordered" evidence="2">
    <location>
        <begin position="390"/>
        <end position="429"/>
    </location>
</feature>
<dbReference type="STRING" id="1230383.A0A1M8AAQ4"/>
<dbReference type="GO" id="GO:0007165">
    <property type="term" value="P:signal transduction"/>
    <property type="evidence" value="ECO:0007669"/>
    <property type="project" value="InterPro"/>
</dbReference>
<feature type="compositionally biased region" description="Low complexity" evidence="2">
    <location>
        <begin position="528"/>
        <end position="541"/>
    </location>
</feature>
<name>A0A1M8AAQ4_MALS4</name>
<protein>
    <submittedName>
        <fullName evidence="4">Similar to S.cerevisiae protein BAG7 (Rho GTPase activating protein (RhoGAP))</fullName>
    </submittedName>
</protein>
<dbReference type="GO" id="GO:0005096">
    <property type="term" value="F:GTPase activator activity"/>
    <property type="evidence" value="ECO:0007669"/>
    <property type="project" value="UniProtKB-KW"/>
</dbReference>
<feature type="compositionally biased region" description="Polar residues" evidence="2">
    <location>
        <begin position="407"/>
        <end position="422"/>
    </location>
</feature>
<feature type="compositionally biased region" description="Polar residues" evidence="2">
    <location>
        <begin position="577"/>
        <end position="586"/>
    </location>
</feature>
<dbReference type="SUPFAM" id="SSF48350">
    <property type="entry name" value="GTPase activation domain, GAP"/>
    <property type="match status" value="1"/>
</dbReference>
<proteinExistence type="predicted"/>
<evidence type="ECO:0000256" key="1">
    <source>
        <dbReference type="ARBA" id="ARBA00022468"/>
    </source>
</evidence>
<dbReference type="GO" id="GO:0005938">
    <property type="term" value="C:cell cortex"/>
    <property type="evidence" value="ECO:0007669"/>
    <property type="project" value="TreeGrafter"/>
</dbReference>
<feature type="region of interest" description="Disordered" evidence="2">
    <location>
        <begin position="450"/>
        <end position="507"/>
    </location>
</feature>